<dbReference type="PANTHER" id="PTHR39321:SF3">
    <property type="entry name" value="PHOSPHOPANTETHEINE ADENYLYLTRANSFERASE"/>
    <property type="match status" value="1"/>
</dbReference>
<dbReference type="Proteomes" id="UP000242850">
    <property type="component" value="Unassembled WGS sequence"/>
</dbReference>
<proteinExistence type="predicted"/>
<evidence type="ECO:0000256" key="1">
    <source>
        <dbReference type="ARBA" id="ARBA00004790"/>
    </source>
</evidence>
<dbReference type="SUPFAM" id="SSF109604">
    <property type="entry name" value="HD-domain/PDEase-like"/>
    <property type="match status" value="1"/>
</dbReference>
<evidence type="ECO:0000256" key="6">
    <source>
        <dbReference type="ARBA" id="ARBA00022840"/>
    </source>
</evidence>
<sequence>MDNINIGKELEIILRNYNLNLNTENLLKTLEKLIAQKKFTANQLFNETKEFLSKVGPIPDNFLNYLYEYTLSKSFKNAVTIELCKDYEPVCEFFLKVFSIMNKIQKQSKDNTWQSKFPLIFLKDEDIEEELKDEYKNFVNAFEKENIYELMKLHKEITQHNTLDHICGVHHLALFIGRQIKEAGLPISLAKISGAAAGHDIGKFGCRPQELKKLPYLHYYYTDIWFKKNNISYIGHIAVNHSTWDLELENLPIESLILIYSDFRVKNKNINNKNEMHIFSLAESFNVILEKLDNLDEKKEKRYKKVYAKLKDFEDYLINLGINVDPYAEPKKIQPKKINYSLLQGNDITNHLKFLAIYHNINLMHKFRSESSLNSILEAARSLNNKNNLREYLDVFEEYYQYLTQHQKILMLKFLYDEMINPEDDIRRQCAQLIGTLIATFDEEYRKEVPEDVTIEHPAITSLDLFKSYVKLFLNPDERIIELHKEWLGYNFAYMLNSLFKNLKESQIKLFKNILKDIYTNNSCEKRNYLIYLINAVKYIPIEKEDEAFIDFLINMLYSSDKIIQLASLDTIYELITKYNEIPKINEISNYLTKNININKYEAEEYLKIKILLKLGINIDFNIGKYEDKISQISLSNLKTATNWILKKIQIDFLYDFALNNLKSYGLYIAIHFCNILKVSAYESVRNKAGETLVKLIPHLTMEQRNDIVVELLRALEIEGYQFTKYIPEYLGQIILYLKPNELDEVVDDFKDKIKGSGSQINILLLKTIGISIINYFNYKINFYEDKGKFQQRLNRLLGFLMNGLVHYKKSIKRTAMNVIGKIIFENSTLSYTQKLEIFMLIAKKLLTLIPEDENDDLQFFSNAASLNHIYRFISDYTNTKGEIVIKPEKKIAFFPGSFDPFSLSHKEIAKAIRDLGFTVYLQVDEFSWSKQTLPNLLRRNIINLSIADELNIYLFPEDIPINIANLNDLKKLLSLYPNSEIYLTVGSDVILNASAYKVKNEEFSIFDLPHIVFERRNLTNEEKTDFKIYKKFKNIIRLSLPPQYEDISSTQIRNYIDQNKDISALVDPLAEKYIFEYGLYRREPRYKSLIKTVSIEISYYENFNDEFFNSLLNLFKTNKGYFKNKLTEISKKNNVRFLIIKDIQKNKILAFSAFHWVRNSSLYLELNDSEATEFIRQNAVGRIIMIDALYTNKEEYYDNIEKILLTETLTFCIAKDYDYAIYKDCLNLQDEMIYETLQLYGFVNIPNTKEKILAVNMNSPCTINLDIENFMKEPFKSNKNIKKAINATRKKLLKALVNLYPGHLLLPINMDIIHEKLIRKICNENNVPLEPQNPKQYGPYMCVPFGNFLNRLIVPNTVTKSLHTEKFFAPDIKNFKIKAYPYYLEIENQIKVIKSFNRPVILIDDILHKGYRIKALDPLLKKENINVHKIIVGILSGKGKEIMDIQNRNVDCVYFIPKLRHWFNENLLYPYIGGDILWRGEYPKRNLIPSINLILPYAFPTFIKGASTKSIYQLSKTCLENSYEILKTIEVEYEVIRERNLTLSNLGDVFISPRCPDHGKDVNLDLSLSPCHYLENDLELLKRMEDIINRT</sequence>
<evidence type="ECO:0000256" key="4">
    <source>
        <dbReference type="ARBA" id="ARBA00022695"/>
    </source>
</evidence>
<organism evidence="8 9">
    <name type="scientific">Caloramator fervidus</name>
    <dbReference type="NCBI Taxonomy" id="29344"/>
    <lineage>
        <taxon>Bacteria</taxon>
        <taxon>Bacillati</taxon>
        <taxon>Bacillota</taxon>
        <taxon>Clostridia</taxon>
        <taxon>Eubacteriales</taxon>
        <taxon>Clostridiaceae</taxon>
        <taxon>Caloramator</taxon>
    </lineage>
</organism>
<keyword evidence="5" id="KW-0547">Nucleotide-binding</keyword>
<dbReference type="RefSeq" id="WP_103896541.1">
    <property type="nucleotide sequence ID" value="NZ_FNUK01000024.1"/>
</dbReference>
<dbReference type="InterPro" id="IPR016024">
    <property type="entry name" value="ARM-type_fold"/>
</dbReference>
<comment type="pathway">
    <text evidence="1">Cofactor biosynthesis; NAD(+) biosynthesis.</text>
</comment>
<dbReference type="InterPro" id="IPR005248">
    <property type="entry name" value="NadD/NMNAT"/>
</dbReference>
<dbReference type="InterPro" id="IPR014729">
    <property type="entry name" value="Rossmann-like_a/b/a_fold"/>
</dbReference>
<dbReference type="GO" id="GO:0005524">
    <property type="term" value="F:ATP binding"/>
    <property type="evidence" value="ECO:0007669"/>
    <property type="project" value="UniProtKB-KW"/>
</dbReference>
<keyword evidence="2" id="KW-0662">Pyridine nucleotide biosynthesis</keyword>
<evidence type="ECO:0000256" key="3">
    <source>
        <dbReference type="ARBA" id="ARBA00022679"/>
    </source>
</evidence>
<protein>
    <submittedName>
        <fullName evidence="8">Nicotinic acid mononucleotide adenylyltransferase</fullName>
    </submittedName>
</protein>
<dbReference type="OrthoDB" id="1703792at2"/>
<reference evidence="9" key="1">
    <citation type="submission" date="2016-10" db="EMBL/GenBank/DDBJ databases">
        <authorList>
            <person name="Varghese N."/>
            <person name="Submissions S."/>
        </authorList>
    </citation>
    <scope>NUCLEOTIDE SEQUENCE [LARGE SCALE GENOMIC DNA]</scope>
    <source>
        <strain evidence="9">DSM 5463</strain>
    </source>
</reference>
<evidence type="ECO:0000256" key="2">
    <source>
        <dbReference type="ARBA" id="ARBA00022642"/>
    </source>
</evidence>
<keyword evidence="4 8" id="KW-0548">Nucleotidyltransferase</keyword>
<accession>A0A1H5X002</accession>
<dbReference type="PANTHER" id="PTHR39321">
    <property type="entry name" value="NICOTINATE-NUCLEOTIDE ADENYLYLTRANSFERASE-RELATED"/>
    <property type="match status" value="1"/>
</dbReference>
<dbReference type="SUPFAM" id="SSF52374">
    <property type="entry name" value="Nucleotidylyl transferase"/>
    <property type="match status" value="1"/>
</dbReference>
<dbReference type="GO" id="GO:0009435">
    <property type="term" value="P:NAD+ biosynthetic process"/>
    <property type="evidence" value="ECO:0007669"/>
    <property type="project" value="InterPro"/>
</dbReference>
<evidence type="ECO:0000256" key="5">
    <source>
        <dbReference type="ARBA" id="ARBA00022741"/>
    </source>
</evidence>
<keyword evidence="6" id="KW-0067">ATP-binding</keyword>
<dbReference type="SUPFAM" id="SSF48371">
    <property type="entry name" value="ARM repeat"/>
    <property type="match status" value="1"/>
</dbReference>
<evidence type="ECO:0000313" key="8">
    <source>
        <dbReference type="EMBL" id="SEG04873.1"/>
    </source>
</evidence>
<evidence type="ECO:0000256" key="7">
    <source>
        <dbReference type="ARBA" id="ARBA00023027"/>
    </source>
</evidence>
<dbReference type="Gene3D" id="3.40.50.620">
    <property type="entry name" value="HUPs"/>
    <property type="match status" value="1"/>
</dbReference>
<name>A0A1H5X002_9CLOT</name>
<keyword evidence="9" id="KW-1185">Reference proteome</keyword>
<gene>
    <name evidence="8" type="ORF">SAMN05660865_01620</name>
</gene>
<dbReference type="GO" id="GO:0016779">
    <property type="term" value="F:nucleotidyltransferase activity"/>
    <property type="evidence" value="ECO:0007669"/>
    <property type="project" value="UniProtKB-KW"/>
</dbReference>
<evidence type="ECO:0000313" key="9">
    <source>
        <dbReference type="Proteomes" id="UP000242850"/>
    </source>
</evidence>
<dbReference type="EMBL" id="FNUK01000024">
    <property type="protein sequence ID" value="SEG04873.1"/>
    <property type="molecule type" value="Genomic_DNA"/>
</dbReference>
<keyword evidence="7" id="KW-0520">NAD</keyword>
<keyword evidence="3 8" id="KW-0808">Transferase</keyword>